<keyword evidence="3 6" id="KW-0805">Transcription regulation</keyword>
<comment type="subunit">
    <text evidence="6">Component of the Mediator complex.</text>
</comment>
<feature type="region of interest" description="Disordered" evidence="8">
    <location>
        <begin position="1"/>
        <end position="32"/>
    </location>
</feature>
<dbReference type="Gene3D" id="3.10.450.580">
    <property type="entry name" value="Mediator complex, subunit Med6"/>
    <property type="match status" value="1"/>
</dbReference>
<dbReference type="GO" id="GO:0003712">
    <property type="term" value="F:transcription coregulator activity"/>
    <property type="evidence" value="ECO:0007669"/>
    <property type="project" value="InterPro"/>
</dbReference>
<dbReference type="OrthoDB" id="344220at2759"/>
<dbReference type="STRING" id="94643.A0A2A9MCH8"/>
<comment type="subcellular location">
    <subcellularLocation>
        <location evidence="1 6">Nucleus</location>
    </subcellularLocation>
</comment>
<dbReference type="AlphaFoldDB" id="A0A2A9MCH8"/>
<keyword evidence="6" id="KW-0010">Activator</keyword>
<keyword evidence="10" id="KW-1185">Reference proteome</keyword>
<evidence type="ECO:0000256" key="6">
    <source>
        <dbReference type="RuleBase" id="RU364143"/>
    </source>
</evidence>
<comment type="similarity">
    <text evidence="2 6">Belongs to the Mediator complex subunit 6 family.</text>
</comment>
<evidence type="ECO:0000256" key="8">
    <source>
        <dbReference type="SAM" id="MobiDB-lite"/>
    </source>
</evidence>
<sequence>MLPASAPPASASPAAAAQASSHSLSSSSPSSSHSCPPFPAYRQGALQRECALEFADWRWLCSHALDSEGAALEYFYLSPFYVEMAGETLNERLRRGERNLSDLQGRLFSVTYSNLDVLRSQVPGAAGAAGAGAGAAGAGAGAAGAGAGASAAEGEGGAAELGVDFAARCTFFNSQALFHITLLKRELARHGAIHTVPLRVYAVISGKIYRVPPLSDIIQQKMAAAMGHLEGCFDVLQGRLARWSLANGYTWRDSGTNLRAGARHQAACDTESDPDEGLCVNEVFKKPGCEPAVRVLHEEQNLLTSEIAALMERKRQAEKRWGAQREAEAKLLAAMEKKVAAYRQLKIERLRKLPPSQHLEFLLRQKKQLEQRAQERAAQAEAQRAAFAR</sequence>
<proteinExistence type="inferred from homology"/>
<evidence type="ECO:0000256" key="5">
    <source>
        <dbReference type="ARBA" id="ARBA00023242"/>
    </source>
</evidence>
<evidence type="ECO:0000313" key="9">
    <source>
        <dbReference type="EMBL" id="PFH33636.1"/>
    </source>
</evidence>
<dbReference type="InterPro" id="IPR007018">
    <property type="entry name" value="Mediator_Med6"/>
</dbReference>
<evidence type="ECO:0000256" key="1">
    <source>
        <dbReference type="ARBA" id="ARBA00004123"/>
    </source>
</evidence>
<evidence type="ECO:0000256" key="4">
    <source>
        <dbReference type="ARBA" id="ARBA00023163"/>
    </source>
</evidence>
<dbReference type="EMBL" id="NWUJ01000008">
    <property type="protein sequence ID" value="PFH33636.1"/>
    <property type="molecule type" value="Genomic_DNA"/>
</dbReference>
<dbReference type="GO" id="GO:0016592">
    <property type="term" value="C:mediator complex"/>
    <property type="evidence" value="ECO:0007669"/>
    <property type="project" value="InterPro"/>
</dbReference>
<name>A0A2A9MCH8_BESBE</name>
<gene>
    <name evidence="6" type="primary">MED6</name>
    <name evidence="9" type="ORF">BESB_078520</name>
</gene>
<evidence type="ECO:0000256" key="7">
    <source>
        <dbReference type="SAM" id="Coils"/>
    </source>
</evidence>
<reference evidence="9 10" key="1">
    <citation type="submission" date="2017-09" db="EMBL/GenBank/DDBJ databases">
        <title>Genome sequencing of Besnoitia besnoiti strain Bb-Ger1.</title>
        <authorList>
            <person name="Schares G."/>
            <person name="Venepally P."/>
            <person name="Lorenzi H.A."/>
        </authorList>
    </citation>
    <scope>NUCLEOTIDE SEQUENCE [LARGE SCALE GENOMIC DNA]</scope>
    <source>
        <strain evidence="9 10">Bb-Ger1</strain>
    </source>
</reference>
<evidence type="ECO:0000256" key="3">
    <source>
        <dbReference type="ARBA" id="ARBA00023015"/>
    </source>
</evidence>
<keyword evidence="4 6" id="KW-0804">Transcription</keyword>
<accession>A0A2A9MCH8</accession>
<keyword evidence="7" id="KW-0175">Coiled coil</keyword>
<dbReference type="VEuPathDB" id="ToxoDB:BESB_078520"/>
<organism evidence="9 10">
    <name type="scientific">Besnoitia besnoiti</name>
    <name type="common">Apicomplexan protozoan</name>
    <dbReference type="NCBI Taxonomy" id="94643"/>
    <lineage>
        <taxon>Eukaryota</taxon>
        <taxon>Sar</taxon>
        <taxon>Alveolata</taxon>
        <taxon>Apicomplexa</taxon>
        <taxon>Conoidasida</taxon>
        <taxon>Coccidia</taxon>
        <taxon>Eucoccidiorida</taxon>
        <taxon>Eimeriorina</taxon>
        <taxon>Sarcocystidae</taxon>
        <taxon>Besnoitia</taxon>
    </lineage>
</organism>
<evidence type="ECO:0000256" key="2">
    <source>
        <dbReference type="ARBA" id="ARBA00007526"/>
    </source>
</evidence>
<dbReference type="Pfam" id="PF04934">
    <property type="entry name" value="Med6"/>
    <property type="match status" value="1"/>
</dbReference>
<feature type="coiled-coil region" evidence="7">
    <location>
        <begin position="359"/>
        <end position="386"/>
    </location>
</feature>
<evidence type="ECO:0000313" key="10">
    <source>
        <dbReference type="Proteomes" id="UP000224006"/>
    </source>
</evidence>
<dbReference type="InterPro" id="IPR038566">
    <property type="entry name" value="Mediator_Med6_sf"/>
</dbReference>
<keyword evidence="5 6" id="KW-0539">Nucleus</keyword>
<dbReference type="GO" id="GO:0006357">
    <property type="term" value="P:regulation of transcription by RNA polymerase II"/>
    <property type="evidence" value="ECO:0007669"/>
    <property type="project" value="InterPro"/>
</dbReference>
<protein>
    <recommendedName>
        <fullName evidence="6">Mediator of RNA polymerase II transcription subunit 6</fullName>
    </recommendedName>
    <alternativeName>
        <fullName evidence="6">Mediator complex subunit 6</fullName>
    </alternativeName>
</protein>
<comment type="function">
    <text evidence="6">Component of the Mediator complex, a coactivator involved in the regulated transcription of nearly all RNA polymerase II-dependent genes. Mediator functions as a bridge to convey information from gene-specific regulatory proteins to the basal RNA polymerase II transcription machinery. Mediator is recruited to promoters by direct interactions with regulatory proteins and serves as a scaffold for the assembly of a functional preinitiation complex with RNA polymerase II and the general transcription factors.</text>
</comment>
<comment type="caution">
    <text evidence="9">The sequence shown here is derived from an EMBL/GenBank/DDBJ whole genome shotgun (WGS) entry which is preliminary data.</text>
</comment>
<dbReference type="Proteomes" id="UP000224006">
    <property type="component" value="Chromosome VII"/>
</dbReference>